<protein>
    <recommendedName>
        <fullName evidence="3">Addiction module toxin, HicA family</fullName>
    </recommendedName>
</protein>
<dbReference type="Proteomes" id="UP000469763">
    <property type="component" value="Unassembled WGS sequence"/>
</dbReference>
<keyword evidence="2" id="KW-1185">Reference proteome</keyword>
<organism evidence="1 2">
    <name type="scientific">Bifidobacterium avesanii</name>
    <dbReference type="NCBI Taxonomy" id="1798157"/>
    <lineage>
        <taxon>Bacteria</taxon>
        <taxon>Bacillati</taxon>
        <taxon>Actinomycetota</taxon>
        <taxon>Actinomycetes</taxon>
        <taxon>Bifidobacteriales</taxon>
        <taxon>Bifidobacteriaceae</taxon>
        <taxon>Bifidobacterium</taxon>
    </lineage>
</organism>
<sequence length="64" mass="7442">MKRKDLIRTINDLARSRGLACEWRQGGRHTVVRVGDAQASIPRHREINEITARSIIAYIERETR</sequence>
<dbReference type="AlphaFoldDB" id="A0A7K3TEU4"/>
<dbReference type="OrthoDB" id="9799039at2"/>
<proteinExistence type="predicted"/>
<evidence type="ECO:0000313" key="1">
    <source>
        <dbReference type="EMBL" id="NEG77615.1"/>
    </source>
</evidence>
<reference evidence="1 2" key="1">
    <citation type="submission" date="2019-10" db="EMBL/GenBank/DDBJ databases">
        <title>Bifidobacterium from non-human primates.</title>
        <authorList>
            <person name="Modesto M."/>
        </authorList>
    </citation>
    <scope>NUCLEOTIDE SEQUENCE [LARGE SCALE GENOMIC DNA]</scope>
    <source>
        <strain evidence="1 2">TREC</strain>
    </source>
</reference>
<evidence type="ECO:0008006" key="3">
    <source>
        <dbReference type="Google" id="ProtNLM"/>
    </source>
</evidence>
<name>A0A7K3TEU4_9BIFI</name>
<dbReference type="RefSeq" id="WP_152349535.1">
    <property type="nucleotide sequence ID" value="NZ_WBSN01000001.1"/>
</dbReference>
<evidence type="ECO:0000313" key="2">
    <source>
        <dbReference type="Proteomes" id="UP000469763"/>
    </source>
</evidence>
<accession>A0A7K3TEU4</accession>
<dbReference type="EMBL" id="WHZY01000001">
    <property type="protein sequence ID" value="NEG77615.1"/>
    <property type="molecule type" value="Genomic_DNA"/>
</dbReference>
<gene>
    <name evidence="1" type="ORF">GFD22_01165</name>
</gene>
<comment type="caution">
    <text evidence="1">The sequence shown here is derived from an EMBL/GenBank/DDBJ whole genome shotgun (WGS) entry which is preliminary data.</text>
</comment>